<sequence>MSDVHVSLLSPFPLFSPFIIFVNVTANPRLGEAALRRVGTSAAAVDWLVERRRRGRRQGVRRARPIKKQNALRVAGVPGDIKSASSLLYVADEECNLLGLLIIKKLTRNHDTCSKIGNAILQVAQKQRQRQKHEMLTQQQNTHPVDRQKKQEK</sequence>
<evidence type="ECO:0000256" key="2">
    <source>
        <dbReference type="SAM" id="Phobius"/>
    </source>
</evidence>
<organism evidence="3">
    <name type="scientific">Oryza barthii</name>
    <dbReference type="NCBI Taxonomy" id="65489"/>
    <lineage>
        <taxon>Eukaryota</taxon>
        <taxon>Viridiplantae</taxon>
        <taxon>Streptophyta</taxon>
        <taxon>Embryophyta</taxon>
        <taxon>Tracheophyta</taxon>
        <taxon>Spermatophyta</taxon>
        <taxon>Magnoliopsida</taxon>
        <taxon>Liliopsida</taxon>
        <taxon>Poales</taxon>
        <taxon>Poaceae</taxon>
        <taxon>BOP clade</taxon>
        <taxon>Oryzoideae</taxon>
        <taxon>Oryzeae</taxon>
        <taxon>Oryzinae</taxon>
        <taxon>Oryza</taxon>
    </lineage>
</organism>
<reference evidence="3" key="2">
    <citation type="submission" date="2015-03" db="UniProtKB">
        <authorList>
            <consortium name="EnsemblPlants"/>
        </authorList>
    </citation>
    <scope>IDENTIFICATION</scope>
</reference>
<keyword evidence="2" id="KW-0812">Transmembrane</keyword>
<dbReference type="eggNOG" id="ENOG502QRQI">
    <property type="taxonomic scope" value="Eukaryota"/>
</dbReference>
<evidence type="ECO:0000256" key="1">
    <source>
        <dbReference type="SAM" id="MobiDB-lite"/>
    </source>
</evidence>
<proteinExistence type="predicted"/>
<protein>
    <submittedName>
        <fullName evidence="3">Uncharacterized protein</fullName>
    </submittedName>
</protein>
<reference evidence="3" key="1">
    <citation type="journal article" date="2009" name="Rice">
        <title>De Novo Next Generation Sequencing of Plant Genomes.</title>
        <authorList>
            <person name="Rounsley S."/>
            <person name="Marri P.R."/>
            <person name="Yu Y."/>
            <person name="He R."/>
            <person name="Sisneros N."/>
            <person name="Goicoechea J.L."/>
            <person name="Lee S.J."/>
            <person name="Angelova A."/>
            <person name="Kudrna D."/>
            <person name="Luo M."/>
            <person name="Affourtit J."/>
            <person name="Desany B."/>
            <person name="Knight J."/>
            <person name="Niazi F."/>
            <person name="Egholm M."/>
            <person name="Wing R.A."/>
        </authorList>
    </citation>
    <scope>NUCLEOTIDE SEQUENCE [LARGE SCALE GENOMIC DNA]</scope>
    <source>
        <strain evidence="3">cv. IRGC 105608</strain>
    </source>
</reference>
<feature type="region of interest" description="Disordered" evidence="1">
    <location>
        <begin position="130"/>
        <end position="153"/>
    </location>
</feature>
<accession>A0A0D3F5X9</accession>
<dbReference type="HOGENOM" id="CLU_1716023_0_0_1"/>
<keyword evidence="4" id="KW-1185">Reference proteome</keyword>
<dbReference type="PaxDb" id="65489-OBART02G19010.1"/>
<dbReference type="Gramene" id="OBART02G19010.1">
    <property type="protein sequence ID" value="OBART02G19010.1"/>
    <property type="gene ID" value="OBART02G19010"/>
</dbReference>
<evidence type="ECO:0000313" key="4">
    <source>
        <dbReference type="Proteomes" id="UP000026960"/>
    </source>
</evidence>
<dbReference type="EnsemblPlants" id="OBART02G19010.1">
    <property type="protein sequence ID" value="OBART02G19010.1"/>
    <property type="gene ID" value="OBART02G19010"/>
</dbReference>
<dbReference type="Proteomes" id="UP000026960">
    <property type="component" value="Chromosome 2"/>
</dbReference>
<dbReference type="AlphaFoldDB" id="A0A0D3F5X9"/>
<feature type="transmembrane region" description="Helical" evidence="2">
    <location>
        <begin position="6"/>
        <end position="26"/>
    </location>
</feature>
<evidence type="ECO:0000313" key="3">
    <source>
        <dbReference type="EnsemblPlants" id="OBART02G19010.1"/>
    </source>
</evidence>
<keyword evidence="2" id="KW-1133">Transmembrane helix</keyword>
<name>A0A0D3F5X9_9ORYZ</name>
<dbReference type="STRING" id="65489.A0A0D3F5X9"/>
<keyword evidence="2" id="KW-0472">Membrane</keyword>
<feature type="compositionally biased region" description="Basic and acidic residues" evidence="1">
    <location>
        <begin position="144"/>
        <end position="153"/>
    </location>
</feature>